<comment type="cofactor">
    <cofactor evidence="2 10">
        <name>NAD(+)</name>
        <dbReference type="ChEBI" id="CHEBI:57540"/>
    </cofactor>
</comment>
<evidence type="ECO:0000259" key="11">
    <source>
        <dbReference type="Pfam" id="PF01370"/>
    </source>
</evidence>
<reference evidence="12" key="1">
    <citation type="journal article" date="2015" name="Int. J. Syst. Evol. Microbiol.">
        <title>Rhizobium oryzicola sp. nov., potential plant-growth-promoting endophytic bacteria isolated from rice roots.</title>
        <authorList>
            <person name="Zhang X.X."/>
            <person name="Gao J.S."/>
            <person name="Cao Y.H."/>
            <person name="Sheirdil R.A."/>
            <person name="Wang X.C."/>
            <person name="Zhang L."/>
        </authorList>
    </citation>
    <scope>NUCLEOTIDE SEQUENCE</scope>
    <source>
        <strain evidence="12">05753</strain>
    </source>
</reference>
<feature type="domain" description="NAD-dependent epimerase/dehydratase" evidence="11">
    <location>
        <begin position="3"/>
        <end position="253"/>
    </location>
</feature>
<dbReference type="EMBL" id="JAUKWQ010000001">
    <property type="protein sequence ID" value="MDO1580949.1"/>
    <property type="molecule type" value="Genomic_DNA"/>
</dbReference>
<dbReference type="Pfam" id="PF01370">
    <property type="entry name" value="Epimerase"/>
    <property type="match status" value="1"/>
</dbReference>
<evidence type="ECO:0000256" key="4">
    <source>
        <dbReference type="ARBA" id="ARBA00007637"/>
    </source>
</evidence>
<dbReference type="Gene3D" id="3.40.50.720">
    <property type="entry name" value="NAD(P)-binding Rossmann-like Domain"/>
    <property type="match status" value="1"/>
</dbReference>
<keyword evidence="8 10" id="KW-0413">Isomerase</keyword>
<dbReference type="GO" id="GO:0003978">
    <property type="term" value="F:UDP-glucose 4-epimerase activity"/>
    <property type="evidence" value="ECO:0007669"/>
    <property type="project" value="UniProtKB-EC"/>
</dbReference>
<reference evidence="12" key="2">
    <citation type="submission" date="2023-07" db="EMBL/GenBank/DDBJ databases">
        <authorList>
            <person name="Sun H."/>
        </authorList>
    </citation>
    <scope>NUCLEOTIDE SEQUENCE</scope>
    <source>
        <strain evidence="12">05753</strain>
    </source>
</reference>
<comment type="similarity">
    <text evidence="4 10">Belongs to the NAD(P)-dependent epimerase/dehydratase family.</text>
</comment>
<dbReference type="SUPFAM" id="SSF51735">
    <property type="entry name" value="NAD(P)-binding Rossmann-fold domains"/>
    <property type="match status" value="1"/>
</dbReference>
<evidence type="ECO:0000256" key="3">
    <source>
        <dbReference type="ARBA" id="ARBA00004947"/>
    </source>
</evidence>
<evidence type="ECO:0000256" key="5">
    <source>
        <dbReference type="ARBA" id="ARBA00013189"/>
    </source>
</evidence>
<proteinExistence type="inferred from homology"/>
<dbReference type="InterPro" id="IPR001509">
    <property type="entry name" value="Epimerase_deHydtase"/>
</dbReference>
<evidence type="ECO:0000313" key="13">
    <source>
        <dbReference type="Proteomes" id="UP001169006"/>
    </source>
</evidence>
<dbReference type="Proteomes" id="UP001169006">
    <property type="component" value="Unassembled WGS sequence"/>
</dbReference>
<evidence type="ECO:0000256" key="9">
    <source>
        <dbReference type="ARBA" id="ARBA00023277"/>
    </source>
</evidence>
<gene>
    <name evidence="12" type="primary">galE</name>
    <name evidence="12" type="ORF">Q2T52_02465</name>
</gene>
<name>A0ABT8SR92_9HYPH</name>
<evidence type="ECO:0000256" key="7">
    <source>
        <dbReference type="ARBA" id="ARBA00023027"/>
    </source>
</evidence>
<protein>
    <recommendedName>
        <fullName evidence="6 10">UDP-glucose 4-epimerase</fullName>
        <ecNumber evidence="5 10">5.1.3.2</ecNumber>
    </recommendedName>
</protein>
<dbReference type="PANTHER" id="PTHR43725">
    <property type="entry name" value="UDP-GLUCOSE 4-EPIMERASE"/>
    <property type="match status" value="1"/>
</dbReference>
<evidence type="ECO:0000256" key="6">
    <source>
        <dbReference type="ARBA" id="ARBA00018569"/>
    </source>
</evidence>
<evidence type="ECO:0000256" key="1">
    <source>
        <dbReference type="ARBA" id="ARBA00000083"/>
    </source>
</evidence>
<comment type="pathway">
    <text evidence="3 10">Carbohydrate metabolism; galactose metabolism.</text>
</comment>
<dbReference type="RefSeq" id="WP_302075089.1">
    <property type="nucleotide sequence ID" value="NZ_JAUKWQ010000001.1"/>
</dbReference>
<dbReference type="PANTHER" id="PTHR43725:SF53">
    <property type="entry name" value="UDP-ARABINOSE 4-EPIMERASE 1"/>
    <property type="match status" value="1"/>
</dbReference>
<dbReference type="InterPro" id="IPR005886">
    <property type="entry name" value="UDP_G4E"/>
</dbReference>
<evidence type="ECO:0000256" key="10">
    <source>
        <dbReference type="RuleBase" id="RU366046"/>
    </source>
</evidence>
<keyword evidence="9 10" id="KW-0119">Carbohydrate metabolism</keyword>
<sequence length="347" mass="37461">MAVLVTGGAGYIGSHMVWALLDAGEDVVVLDRLSTGFRWAVPDAARFYQGDVGDADILKRIFHENRVDAIMHFAGSIVVPQSVAHPLEYYDNNTSKTGALAAAAIEAGIQHFVFSSTAAVYGEQPDDTPVRESGTLVPKNPYGMSKLMAEMMLRDAAAAYPFRYVALRYFNVAGADPKGRTGLSTEGATHLIKITCEAALGKRAGVDVFGTDYPTADGTGIRDYIHVSDLVAAHLKALNYLRLGGEPLVANCGYGRGYSVLEVINAVEKVSGRHVDVRYGPRRPGDAASVIADSTLARRLLGWKPRHDDLTAIVKSALAWEGKLDLRRRQEVAPGRERLAPLRALKA</sequence>
<evidence type="ECO:0000313" key="12">
    <source>
        <dbReference type="EMBL" id="MDO1580949.1"/>
    </source>
</evidence>
<dbReference type="CDD" id="cd05247">
    <property type="entry name" value="UDP_G4E_1_SDR_e"/>
    <property type="match status" value="1"/>
</dbReference>
<dbReference type="InterPro" id="IPR036291">
    <property type="entry name" value="NAD(P)-bd_dom_sf"/>
</dbReference>
<evidence type="ECO:0000256" key="2">
    <source>
        <dbReference type="ARBA" id="ARBA00001911"/>
    </source>
</evidence>
<organism evidence="12 13">
    <name type="scientific">Rhizobium oryzicola</name>
    <dbReference type="NCBI Taxonomy" id="1232668"/>
    <lineage>
        <taxon>Bacteria</taxon>
        <taxon>Pseudomonadati</taxon>
        <taxon>Pseudomonadota</taxon>
        <taxon>Alphaproteobacteria</taxon>
        <taxon>Hyphomicrobiales</taxon>
        <taxon>Rhizobiaceae</taxon>
        <taxon>Rhizobium/Agrobacterium group</taxon>
        <taxon>Rhizobium</taxon>
    </lineage>
</organism>
<keyword evidence="7 10" id="KW-0520">NAD</keyword>
<dbReference type="EC" id="5.1.3.2" evidence="5 10"/>
<dbReference type="Gene3D" id="3.90.25.10">
    <property type="entry name" value="UDP-galactose 4-epimerase, domain 1"/>
    <property type="match status" value="1"/>
</dbReference>
<evidence type="ECO:0000256" key="8">
    <source>
        <dbReference type="ARBA" id="ARBA00023235"/>
    </source>
</evidence>
<accession>A0ABT8SR92</accession>
<keyword evidence="13" id="KW-1185">Reference proteome</keyword>
<comment type="subunit">
    <text evidence="10">Homodimer.</text>
</comment>
<dbReference type="NCBIfam" id="TIGR01179">
    <property type="entry name" value="galE"/>
    <property type="match status" value="1"/>
</dbReference>
<comment type="catalytic activity">
    <reaction evidence="1 10">
        <text>UDP-alpha-D-glucose = UDP-alpha-D-galactose</text>
        <dbReference type="Rhea" id="RHEA:22168"/>
        <dbReference type="ChEBI" id="CHEBI:58885"/>
        <dbReference type="ChEBI" id="CHEBI:66914"/>
        <dbReference type="EC" id="5.1.3.2"/>
    </reaction>
</comment>
<comment type="caution">
    <text evidence="12">The sequence shown here is derived from an EMBL/GenBank/DDBJ whole genome shotgun (WGS) entry which is preliminary data.</text>
</comment>